<reference evidence="1 2" key="1">
    <citation type="journal article" date="2019" name="Nat. Microbiol.">
        <title>Mediterranean grassland soil C-N compound turnover is dependent on rainfall and depth, and is mediated by genomically divergent microorganisms.</title>
        <authorList>
            <person name="Diamond S."/>
            <person name="Andeer P.F."/>
            <person name="Li Z."/>
            <person name="Crits-Christoph A."/>
            <person name="Burstein D."/>
            <person name="Anantharaman K."/>
            <person name="Lane K.R."/>
            <person name="Thomas B.C."/>
            <person name="Pan C."/>
            <person name="Northen T.R."/>
            <person name="Banfield J.F."/>
        </authorList>
    </citation>
    <scope>NUCLEOTIDE SEQUENCE [LARGE SCALE GENOMIC DNA]</scope>
    <source>
        <strain evidence="1">WS_11</strain>
    </source>
</reference>
<name>A0A538UEJ1_UNCEI</name>
<dbReference type="Pfam" id="PF09821">
    <property type="entry name" value="AAA_assoc_C"/>
    <property type="match status" value="1"/>
</dbReference>
<dbReference type="AlphaFoldDB" id="A0A538UEJ1"/>
<evidence type="ECO:0000313" key="1">
    <source>
        <dbReference type="EMBL" id="TMQ74311.1"/>
    </source>
</evidence>
<dbReference type="EMBL" id="VBPB01000002">
    <property type="protein sequence ID" value="TMQ74311.1"/>
    <property type="molecule type" value="Genomic_DNA"/>
</dbReference>
<dbReference type="GO" id="GO:0005524">
    <property type="term" value="F:ATP binding"/>
    <property type="evidence" value="ECO:0007669"/>
    <property type="project" value="UniProtKB-KW"/>
</dbReference>
<comment type="caution">
    <text evidence="1">The sequence shown here is derived from an EMBL/GenBank/DDBJ whole genome shotgun (WGS) entry which is preliminary data.</text>
</comment>
<dbReference type="Proteomes" id="UP000319771">
    <property type="component" value="Unassembled WGS sequence"/>
</dbReference>
<sequence length="160" mass="18004">MTIDPIPQVGISRIIGLLEVLDDAGGRYDVFRLARDINYEFGEILRVIKGAELLALVETPGADVVLTSTGGQLLRGRVNSRKKLLKEQIKKLPIFRAVVDALQRSEDRRADEDAFREIFALHLPAEDSEALLKTVIDWGRYAELLGYSPDDQEVYLDHLD</sequence>
<keyword evidence="1" id="KW-0547">Nucleotide-binding</keyword>
<accession>A0A538UEJ1</accession>
<proteinExistence type="predicted"/>
<dbReference type="InterPro" id="IPR018632">
    <property type="entry name" value="AAA-associated_dom_C"/>
</dbReference>
<organism evidence="1 2">
    <name type="scientific">Eiseniibacteriota bacterium</name>
    <dbReference type="NCBI Taxonomy" id="2212470"/>
    <lineage>
        <taxon>Bacteria</taxon>
        <taxon>Candidatus Eiseniibacteriota</taxon>
    </lineage>
</organism>
<keyword evidence="1" id="KW-0067">ATP-binding</keyword>
<evidence type="ECO:0000313" key="2">
    <source>
        <dbReference type="Proteomes" id="UP000319771"/>
    </source>
</evidence>
<protein>
    <submittedName>
        <fullName evidence="1">ABC transporter ATP-binding protein</fullName>
    </submittedName>
</protein>
<gene>
    <name evidence="1" type="ORF">E6K81_00125</name>
</gene>